<dbReference type="PANTHER" id="PTHR13847">
    <property type="entry name" value="SARCOSINE DEHYDROGENASE-RELATED"/>
    <property type="match status" value="1"/>
</dbReference>
<dbReference type="InterPro" id="IPR006076">
    <property type="entry name" value="FAD-dep_OxRdtase"/>
</dbReference>
<keyword evidence="1" id="KW-0560">Oxidoreductase</keyword>
<protein>
    <submittedName>
        <fullName evidence="3">Sarcosine oxidase subunit beta</fullName>
    </submittedName>
</protein>
<organism evidence="3 4">
    <name type="scientific">Paracoccus alcaliphilus</name>
    <dbReference type="NCBI Taxonomy" id="34002"/>
    <lineage>
        <taxon>Bacteria</taxon>
        <taxon>Pseudomonadati</taxon>
        <taxon>Pseudomonadota</taxon>
        <taxon>Alphaproteobacteria</taxon>
        <taxon>Rhodobacterales</taxon>
        <taxon>Paracoccaceae</taxon>
        <taxon>Paracoccus</taxon>
    </lineage>
</organism>
<dbReference type="Gene3D" id="3.50.50.60">
    <property type="entry name" value="FAD/NAD(P)-binding domain"/>
    <property type="match status" value="1"/>
</dbReference>
<evidence type="ECO:0000259" key="2">
    <source>
        <dbReference type="Pfam" id="PF01266"/>
    </source>
</evidence>
<dbReference type="STRING" id="34002.SAMN04489859_10759"/>
<evidence type="ECO:0000313" key="4">
    <source>
        <dbReference type="Proteomes" id="UP000199054"/>
    </source>
</evidence>
<gene>
    <name evidence="3" type="ORF">SAMN04489859_10759</name>
</gene>
<sequence length="379" mass="40450">MTGAVSHSADVIVIGGGIHGASTSLHLARRGYSVNLLERNRIGCHASGVNAGSIHHIPRIHFELPLAESALKVWPEIAEMLGDDCGFRRNGYLRVVETEAQFETARTAMERVRRYSSITEEWLDRGALRDLQPGLGDSITGGIWAAECGSADPARTLHAFRLNLQRAGVGLFEGCRVQAITRVGDVWHCVSATQAFQAPVLINCAGGWGGDIAALVGERFPLTRQALMMSVSARTPALLGPVVGHVGHRLSVKQALNGTYLIGGGYRGHVSDTAVHAGLDHDRLAYNLALAQHVFPTLAQAALTRCWAGLEGFAPDHAGYIGASSYSTDLWHCFGFSAHGFYLGPVVGKLLAQAIDTGDTPKVLLPFLPTRAEGGTLTH</sequence>
<dbReference type="Pfam" id="PF01266">
    <property type="entry name" value="DAO"/>
    <property type="match status" value="1"/>
</dbReference>
<dbReference type="EMBL" id="FODE01000075">
    <property type="protein sequence ID" value="SEO35194.1"/>
    <property type="molecule type" value="Genomic_DNA"/>
</dbReference>
<dbReference type="RefSeq" id="WP_170851987.1">
    <property type="nucleotide sequence ID" value="NZ_CP067128.1"/>
</dbReference>
<dbReference type="SUPFAM" id="SSF51905">
    <property type="entry name" value="FAD/NAD(P)-binding domain"/>
    <property type="match status" value="1"/>
</dbReference>
<feature type="domain" description="FAD dependent oxidoreductase" evidence="2">
    <location>
        <begin position="10"/>
        <end position="353"/>
    </location>
</feature>
<name>A0A1H8P058_9RHOB</name>
<keyword evidence="4" id="KW-1185">Reference proteome</keyword>
<dbReference type="GO" id="GO:0016491">
    <property type="term" value="F:oxidoreductase activity"/>
    <property type="evidence" value="ECO:0007669"/>
    <property type="project" value="UniProtKB-KW"/>
</dbReference>
<dbReference type="GO" id="GO:0005737">
    <property type="term" value="C:cytoplasm"/>
    <property type="evidence" value="ECO:0007669"/>
    <property type="project" value="TreeGrafter"/>
</dbReference>
<evidence type="ECO:0000313" key="3">
    <source>
        <dbReference type="EMBL" id="SEO35194.1"/>
    </source>
</evidence>
<accession>A0A1H8P058</accession>
<dbReference type="PANTHER" id="PTHR13847:SF289">
    <property type="entry name" value="GLYCINE OXIDASE"/>
    <property type="match status" value="1"/>
</dbReference>
<dbReference type="Gene3D" id="3.30.9.10">
    <property type="entry name" value="D-Amino Acid Oxidase, subunit A, domain 2"/>
    <property type="match status" value="1"/>
</dbReference>
<reference evidence="3 4" key="1">
    <citation type="submission" date="2016-10" db="EMBL/GenBank/DDBJ databases">
        <authorList>
            <person name="de Groot N.N."/>
        </authorList>
    </citation>
    <scope>NUCLEOTIDE SEQUENCE [LARGE SCALE GENOMIC DNA]</scope>
    <source>
        <strain evidence="3 4">DSM 8512</strain>
    </source>
</reference>
<dbReference type="Proteomes" id="UP000199054">
    <property type="component" value="Unassembled WGS sequence"/>
</dbReference>
<dbReference type="AlphaFoldDB" id="A0A1H8P058"/>
<dbReference type="InterPro" id="IPR036188">
    <property type="entry name" value="FAD/NAD-bd_sf"/>
</dbReference>
<evidence type="ECO:0000256" key="1">
    <source>
        <dbReference type="ARBA" id="ARBA00023002"/>
    </source>
</evidence>
<proteinExistence type="predicted"/>